<evidence type="ECO:0000256" key="1">
    <source>
        <dbReference type="SAM" id="MobiDB-lite"/>
    </source>
</evidence>
<evidence type="ECO:0000313" key="4">
    <source>
        <dbReference type="EMBL" id="OEV38834.1"/>
    </source>
</evidence>
<dbReference type="KEGG" id="kau:B6264_22140"/>
<dbReference type="Pfam" id="PF04341">
    <property type="entry name" value="DUF485"/>
    <property type="match status" value="1"/>
</dbReference>
<accession>A0A8H9HVC9</accession>
<reference evidence="3" key="5">
    <citation type="submission" date="2020-09" db="EMBL/GenBank/DDBJ databases">
        <authorList>
            <person name="Sun Q."/>
            <person name="Ohkuma M."/>
        </authorList>
    </citation>
    <scope>NUCLEOTIDE SEQUENCE</scope>
    <source>
        <strain evidence="3">JCM 4434</strain>
    </source>
</reference>
<sequence>MNSPTSPNGSSPADQSGRAGTDAVRRDTASAVFEEAQSSPSFGRLRRSQRTFATLATIAVLSLYLLYVLLSSYARDLMDARVVGRLNVAFFLGLAQFGATFLTAWLYTRHADRRRDPVAEQVRQDIERVLVAGSYGSGQTTGVSA</sequence>
<name>A0A1E7NDT6_KITAU</name>
<dbReference type="RefSeq" id="WP_063737786.1">
    <property type="nucleotide sequence ID" value="NZ_BMUB01000012.1"/>
</dbReference>
<reference evidence="4 5" key="2">
    <citation type="submission" date="2014-07" db="EMBL/GenBank/DDBJ databases">
        <authorList>
            <person name="Zhang J.E."/>
            <person name="Yang H."/>
            <person name="Guo J."/>
            <person name="Deng Z."/>
            <person name="Luo H."/>
            <person name="Luo M."/>
            <person name="Zhao B."/>
        </authorList>
    </citation>
    <scope>NUCLEOTIDE SEQUENCE [LARGE SCALE GENOMIC DNA]</scope>
    <source>
        <strain evidence="4">ATCC 10762</strain>
        <strain evidence="5">ATCC 10762 / DSM 40127 / CCM 3239 / JCM 4008 / LMG 5968 / NBRC 12843 / NCIMB 8234 / A-377</strain>
    </source>
</reference>
<dbReference type="PANTHER" id="PTHR38441:SF1">
    <property type="entry name" value="MEMBRANE PROTEIN"/>
    <property type="match status" value="1"/>
</dbReference>
<evidence type="ECO:0000256" key="2">
    <source>
        <dbReference type="SAM" id="Phobius"/>
    </source>
</evidence>
<keyword evidence="5" id="KW-1185">Reference proteome</keyword>
<organism evidence="4 5">
    <name type="scientific">Kitasatospora aureofaciens</name>
    <name type="common">Streptomyces aureofaciens</name>
    <dbReference type="NCBI Taxonomy" id="1894"/>
    <lineage>
        <taxon>Bacteria</taxon>
        <taxon>Bacillati</taxon>
        <taxon>Actinomycetota</taxon>
        <taxon>Actinomycetes</taxon>
        <taxon>Kitasatosporales</taxon>
        <taxon>Streptomycetaceae</taxon>
        <taxon>Kitasatospora</taxon>
    </lineage>
</organism>
<dbReference type="Proteomes" id="UP000610124">
    <property type="component" value="Unassembled WGS sequence"/>
</dbReference>
<keyword evidence="2" id="KW-0472">Membrane</keyword>
<keyword evidence="2" id="KW-0812">Transmembrane</keyword>
<evidence type="ECO:0008006" key="6">
    <source>
        <dbReference type="Google" id="ProtNLM"/>
    </source>
</evidence>
<dbReference type="Proteomes" id="UP000037395">
    <property type="component" value="Unassembled WGS sequence"/>
</dbReference>
<dbReference type="EMBL" id="BMUB01000012">
    <property type="protein sequence ID" value="GGU90500.1"/>
    <property type="molecule type" value="Genomic_DNA"/>
</dbReference>
<dbReference type="InterPro" id="IPR007436">
    <property type="entry name" value="DUF485"/>
</dbReference>
<comment type="caution">
    <text evidence="4">The sequence shown here is derived from an EMBL/GenBank/DDBJ whole genome shotgun (WGS) entry which is preliminary data.</text>
</comment>
<feature type="compositionally biased region" description="Polar residues" evidence="1">
    <location>
        <begin position="1"/>
        <end position="14"/>
    </location>
</feature>
<reference evidence="4" key="4">
    <citation type="submission" date="2016-08" db="EMBL/GenBank/DDBJ databases">
        <title>Sequencing, Assembly and Comparative Genomics of S. aureofaciens ATCC 10762.</title>
        <authorList>
            <person name="Gradnigo J.S."/>
            <person name="Johnson N."/>
            <person name="Somerville G.A."/>
        </authorList>
    </citation>
    <scope>NUCLEOTIDE SEQUENCE [LARGE SCALE GENOMIC DNA]</scope>
    <source>
        <strain evidence="4">ATCC 10762</strain>
    </source>
</reference>
<gene>
    <name evidence="3" type="ORF">GCM10010502_49770</name>
    <name evidence="4" type="ORF">HS99_0019405</name>
</gene>
<proteinExistence type="predicted"/>
<feature type="transmembrane region" description="Helical" evidence="2">
    <location>
        <begin position="86"/>
        <end position="107"/>
    </location>
</feature>
<keyword evidence="2" id="KW-1133">Transmembrane helix</keyword>
<evidence type="ECO:0000313" key="5">
    <source>
        <dbReference type="Proteomes" id="UP000037395"/>
    </source>
</evidence>
<evidence type="ECO:0000313" key="3">
    <source>
        <dbReference type="EMBL" id="GGU90500.1"/>
    </source>
</evidence>
<reference evidence="3" key="1">
    <citation type="journal article" date="2014" name="Int. J. Syst. Evol. Microbiol.">
        <title>Complete genome sequence of Corynebacterium casei LMG S-19264T (=DSM 44701T), isolated from a smear-ripened cheese.</title>
        <authorList>
            <consortium name="US DOE Joint Genome Institute (JGI-PGF)"/>
            <person name="Walter F."/>
            <person name="Albersmeier A."/>
            <person name="Kalinowski J."/>
            <person name="Ruckert C."/>
        </authorList>
    </citation>
    <scope>NUCLEOTIDE SEQUENCE</scope>
    <source>
        <strain evidence="3">JCM 4434</strain>
    </source>
</reference>
<protein>
    <recommendedName>
        <fullName evidence="6">DUF485 domain-containing protein</fullName>
    </recommendedName>
</protein>
<dbReference type="PANTHER" id="PTHR38441">
    <property type="entry name" value="INTEGRAL MEMBRANE PROTEIN-RELATED"/>
    <property type="match status" value="1"/>
</dbReference>
<feature type="region of interest" description="Disordered" evidence="1">
    <location>
        <begin position="1"/>
        <end position="28"/>
    </location>
</feature>
<reference evidence="5" key="3">
    <citation type="submission" date="2016-08" db="EMBL/GenBank/DDBJ databases">
        <title>Sequencing, assembly and comparative genomics of S. aureofaciens ATCC 10762.</title>
        <authorList>
            <person name="Gradnigo J.S."/>
            <person name="Johnson N."/>
            <person name="Somerville G.A."/>
        </authorList>
    </citation>
    <scope>NUCLEOTIDE SEQUENCE [LARGE SCALE GENOMIC DNA]</scope>
    <source>
        <strain evidence="5">ATCC 10762 / DSM 40127 / CCM 3239 / JCM 4008 / LMG 5968 / NBRC 12843 / NCIMB 8234 / A-377</strain>
    </source>
</reference>
<feature type="transmembrane region" description="Helical" evidence="2">
    <location>
        <begin position="52"/>
        <end position="74"/>
    </location>
</feature>
<dbReference type="GeneID" id="97487987"/>
<accession>A0A1E7NDT6</accession>
<dbReference type="EMBL" id="JPRF03000012">
    <property type="protein sequence ID" value="OEV38834.1"/>
    <property type="molecule type" value="Genomic_DNA"/>
</dbReference>
<dbReference type="AlphaFoldDB" id="A0A1E7NDT6"/>